<keyword evidence="1" id="KW-0812">Transmembrane</keyword>
<dbReference type="AlphaFoldDB" id="A0A381Q8D7"/>
<keyword evidence="1" id="KW-1133">Transmembrane helix</keyword>
<sequence>MSAKFGAIGIAIALQLGAIAGLILIVNKDNSTVHEQLNSVPRATSVVEEKNNTPRLAMTGSGWRLVGQFSAHYALILEVEAENLS</sequence>
<proteinExistence type="predicted"/>
<evidence type="ECO:0000313" key="2">
    <source>
        <dbReference type="EMBL" id="SUZ75592.1"/>
    </source>
</evidence>
<reference evidence="2" key="1">
    <citation type="submission" date="2018-05" db="EMBL/GenBank/DDBJ databases">
        <authorList>
            <person name="Lanie J.A."/>
            <person name="Ng W.-L."/>
            <person name="Kazmierczak K.M."/>
            <person name="Andrzejewski T.M."/>
            <person name="Davidsen T.M."/>
            <person name="Wayne K.J."/>
            <person name="Tettelin H."/>
            <person name="Glass J.I."/>
            <person name="Rusch D."/>
            <person name="Podicherti R."/>
            <person name="Tsui H.-C.T."/>
            <person name="Winkler M.E."/>
        </authorList>
    </citation>
    <scope>NUCLEOTIDE SEQUENCE</scope>
</reference>
<keyword evidence="1" id="KW-0472">Membrane</keyword>
<feature type="transmembrane region" description="Helical" evidence="1">
    <location>
        <begin position="6"/>
        <end position="26"/>
    </location>
</feature>
<dbReference type="EMBL" id="UINC01001251">
    <property type="protein sequence ID" value="SUZ75592.1"/>
    <property type="molecule type" value="Genomic_DNA"/>
</dbReference>
<feature type="non-terminal residue" evidence="2">
    <location>
        <position position="85"/>
    </location>
</feature>
<accession>A0A381Q8D7</accession>
<evidence type="ECO:0000256" key="1">
    <source>
        <dbReference type="SAM" id="Phobius"/>
    </source>
</evidence>
<organism evidence="2">
    <name type="scientific">marine metagenome</name>
    <dbReference type="NCBI Taxonomy" id="408172"/>
    <lineage>
        <taxon>unclassified sequences</taxon>
        <taxon>metagenomes</taxon>
        <taxon>ecological metagenomes</taxon>
    </lineage>
</organism>
<name>A0A381Q8D7_9ZZZZ</name>
<protein>
    <submittedName>
        <fullName evidence="2">Uncharacterized protein</fullName>
    </submittedName>
</protein>
<gene>
    <name evidence="2" type="ORF">METZ01_LOCUS28446</name>
</gene>